<evidence type="ECO:0008006" key="7">
    <source>
        <dbReference type="Google" id="ProtNLM"/>
    </source>
</evidence>
<feature type="transmembrane region" description="Helical" evidence="5">
    <location>
        <begin position="74"/>
        <end position="95"/>
    </location>
</feature>
<evidence type="ECO:0000256" key="5">
    <source>
        <dbReference type="SAM" id="Phobius"/>
    </source>
</evidence>
<dbReference type="AlphaFoldDB" id="A0A7S4W6R6"/>
<protein>
    <recommendedName>
        <fullName evidence="7">Cationic amino acid transporter C-terminal domain-containing protein</fullName>
    </recommendedName>
</protein>
<keyword evidence="4 5" id="KW-0472">Membrane</keyword>
<dbReference type="PANTHER" id="PTHR43243">
    <property type="entry name" value="INNER MEMBRANE TRANSPORTER YGJI-RELATED"/>
    <property type="match status" value="1"/>
</dbReference>
<feature type="transmembrane region" description="Helical" evidence="5">
    <location>
        <begin position="447"/>
        <end position="467"/>
    </location>
</feature>
<evidence type="ECO:0000256" key="3">
    <source>
        <dbReference type="ARBA" id="ARBA00022989"/>
    </source>
</evidence>
<evidence type="ECO:0000256" key="2">
    <source>
        <dbReference type="ARBA" id="ARBA00022692"/>
    </source>
</evidence>
<dbReference type="InterPro" id="IPR002293">
    <property type="entry name" value="AA/rel_permease1"/>
</dbReference>
<keyword evidence="2 5" id="KW-0812">Transmembrane</keyword>
<feature type="transmembrane region" description="Helical" evidence="5">
    <location>
        <begin position="203"/>
        <end position="225"/>
    </location>
</feature>
<dbReference type="Pfam" id="PF13520">
    <property type="entry name" value="AA_permease_2"/>
    <property type="match status" value="1"/>
</dbReference>
<evidence type="ECO:0000256" key="4">
    <source>
        <dbReference type="ARBA" id="ARBA00023136"/>
    </source>
</evidence>
<gene>
    <name evidence="6" type="ORF">AMON00008_LOCUS57146</name>
</gene>
<evidence type="ECO:0000313" key="6">
    <source>
        <dbReference type="EMBL" id="CAE4656905.1"/>
    </source>
</evidence>
<dbReference type="Gene3D" id="1.20.1740.10">
    <property type="entry name" value="Amino acid/polyamine transporter I"/>
    <property type="match status" value="1"/>
</dbReference>
<comment type="subcellular location">
    <subcellularLocation>
        <location evidence="1">Membrane</location>
        <topology evidence="1">Multi-pass membrane protein</topology>
    </subcellularLocation>
</comment>
<proteinExistence type="predicted"/>
<evidence type="ECO:0000256" key="1">
    <source>
        <dbReference type="ARBA" id="ARBA00004141"/>
    </source>
</evidence>
<feature type="transmembrane region" description="Helical" evidence="5">
    <location>
        <begin position="417"/>
        <end position="438"/>
    </location>
</feature>
<dbReference type="GO" id="GO:0016020">
    <property type="term" value="C:membrane"/>
    <property type="evidence" value="ECO:0007669"/>
    <property type="project" value="UniProtKB-SubCell"/>
</dbReference>
<feature type="transmembrane region" description="Helical" evidence="5">
    <location>
        <begin position="231"/>
        <end position="251"/>
    </location>
</feature>
<feature type="transmembrane region" description="Helical" evidence="5">
    <location>
        <begin position="107"/>
        <end position="126"/>
    </location>
</feature>
<organism evidence="6">
    <name type="scientific">Alexandrium monilatum</name>
    <dbReference type="NCBI Taxonomy" id="311494"/>
    <lineage>
        <taxon>Eukaryota</taxon>
        <taxon>Sar</taxon>
        <taxon>Alveolata</taxon>
        <taxon>Dinophyceae</taxon>
        <taxon>Gonyaulacales</taxon>
        <taxon>Pyrocystaceae</taxon>
        <taxon>Alexandrium</taxon>
    </lineage>
</organism>
<dbReference type="EMBL" id="HBNR01080025">
    <property type="protein sequence ID" value="CAE4656905.1"/>
    <property type="molecule type" value="Transcribed_RNA"/>
</dbReference>
<feature type="transmembrane region" description="Helical" evidence="5">
    <location>
        <begin position="526"/>
        <end position="550"/>
    </location>
</feature>
<reference evidence="6" key="1">
    <citation type="submission" date="2021-01" db="EMBL/GenBank/DDBJ databases">
        <authorList>
            <person name="Corre E."/>
            <person name="Pelletier E."/>
            <person name="Niang G."/>
            <person name="Scheremetjew M."/>
            <person name="Finn R."/>
            <person name="Kale V."/>
            <person name="Holt S."/>
            <person name="Cochrane G."/>
            <person name="Meng A."/>
            <person name="Brown T."/>
            <person name="Cohen L."/>
        </authorList>
    </citation>
    <scope>NUCLEOTIDE SEQUENCE</scope>
    <source>
        <strain evidence="6">CCMP3105</strain>
    </source>
</reference>
<feature type="transmembrane region" description="Helical" evidence="5">
    <location>
        <begin position="138"/>
        <end position="156"/>
    </location>
</feature>
<keyword evidence="3 5" id="KW-1133">Transmembrane helix</keyword>
<feature type="transmembrane region" description="Helical" evidence="5">
    <location>
        <begin position="305"/>
        <end position="330"/>
    </location>
</feature>
<dbReference type="PANTHER" id="PTHR43243:SF45">
    <property type="entry name" value="CATIONIC AMINO ACID TRANSPORTER 9, CHLOROPLASTIC"/>
    <property type="match status" value="1"/>
</dbReference>
<sequence>MAEPRAASPPLGDGLRTNLQRSASLEGAGQAMSLDQPLLRHSLTAPGRLNIWLEQAAHLHELPKMTDGELERRLGVSELTLLGIGACIGAGIFVLTGVEARIAGPSVGLAFLLAAVCSMFNGMCFSELASRLPVSGSTYLYTYCMFGELTALVVVVNQLVDYHIGAAAISRSIVAYVAGALDVMGLPMHDCLVGCKPFASMPWLDISLGAPAILGVVTIVVAGGAKTNATVTGVMTVLKVAIVIFVIVLGMDMVDTDRWVPVFPHGLSATLQAAATLNYAFIGYDVIANAAEECVNPQRHIPAAIIGALSCCGALYLAMCMVLCGMQEAVTIDVSAPVSSAFVQHGMDRVASVINVGAFVGMFTGLLAGVYGQSRIYFALARDHMVPSLLRGTPKCAVWCGTVASLLAMFLDLEMLASFLNIGVLVSYSSTAASVLVINSCCRKTEYCLLAVVSALAASLAVGPYFWPPLAGISAAALAGVIGWACLRRCYHCCPGGAFSCPGKPLTPLVALVGNVYLAAELSWHAWLRLLALGFLVVATHTLASFFGCLDAYARKRMVCNTVRSASKAAGTNPGVGGCR</sequence>
<dbReference type="GO" id="GO:0015171">
    <property type="term" value="F:amino acid transmembrane transporter activity"/>
    <property type="evidence" value="ECO:0007669"/>
    <property type="project" value="TreeGrafter"/>
</dbReference>
<name>A0A7S4W6R6_9DINO</name>
<feature type="transmembrane region" description="Helical" evidence="5">
    <location>
        <begin position="392"/>
        <end position="411"/>
    </location>
</feature>
<feature type="transmembrane region" description="Helical" evidence="5">
    <location>
        <begin position="350"/>
        <end position="371"/>
    </location>
</feature>
<accession>A0A7S4W6R6</accession>
<feature type="transmembrane region" description="Helical" evidence="5">
    <location>
        <begin position="162"/>
        <end position="183"/>
    </location>
</feature>